<sequence length="90" mass="10562">MEKNESINNNNKSRYINNNENIIKQVTDYNLKTENANQENTYECNPNDSEIKTTNVTNNKFIISVDEGYIENTLISTFKIWLLNSHCKNR</sequence>
<keyword evidence="2" id="KW-1185">Reference proteome</keyword>
<dbReference type="Proteomes" id="UP000439903">
    <property type="component" value="Unassembled WGS sequence"/>
</dbReference>
<evidence type="ECO:0000313" key="2">
    <source>
        <dbReference type="Proteomes" id="UP000439903"/>
    </source>
</evidence>
<name>A0A8H4B5G7_GIGMA</name>
<organism evidence="1 2">
    <name type="scientific">Gigaspora margarita</name>
    <dbReference type="NCBI Taxonomy" id="4874"/>
    <lineage>
        <taxon>Eukaryota</taxon>
        <taxon>Fungi</taxon>
        <taxon>Fungi incertae sedis</taxon>
        <taxon>Mucoromycota</taxon>
        <taxon>Glomeromycotina</taxon>
        <taxon>Glomeromycetes</taxon>
        <taxon>Diversisporales</taxon>
        <taxon>Gigasporaceae</taxon>
        <taxon>Gigaspora</taxon>
    </lineage>
</organism>
<gene>
    <name evidence="1" type="ORF">F8M41_021002</name>
</gene>
<reference evidence="1 2" key="1">
    <citation type="journal article" date="2019" name="Environ. Microbiol.">
        <title>At the nexus of three kingdoms: the genome of the mycorrhizal fungus Gigaspora margarita provides insights into plant, endobacterial and fungal interactions.</title>
        <authorList>
            <person name="Venice F."/>
            <person name="Ghignone S."/>
            <person name="Salvioli di Fossalunga A."/>
            <person name="Amselem J."/>
            <person name="Novero M."/>
            <person name="Xianan X."/>
            <person name="Sedzielewska Toro K."/>
            <person name="Morin E."/>
            <person name="Lipzen A."/>
            <person name="Grigoriev I.V."/>
            <person name="Henrissat B."/>
            <person name="Martin F.M."/>
            <person name="Bonfante P."/>
        </authorList>
    </citation>
    <scope>NUCLEOTIDE SEQUENCE [LARGE SCALE GENOMIC DNA]</scope>
    <source>
        <strain evidence="1 2">BEG34</strain>
    </source>
</reference>
<proteinExistence type="predicted"/>
<protein>
    <submittedName>
        <fullName evidence="1">Uncharacterized protein</fullName>
    </submittedName>
</protein>
<comment type="caution">
    <text evidence="1">The sequence shown here is derived from an EMBL/GenBank/DDBJ whole genome shotgun (WGS) entry which is preliminary data.</text>
</comment>
<dbReference type="EMBL" id="WTPW01000007">
    <property type="protein sequence ID" value="KAF0561666.1"/>
    <property type="molecule type" value="Genomic_DNA"/>
</dbReference>
<accession>A0A8H4B5G7</accession>
<dbReference type="OrthoDB" id="10506378at2759"/>
<evidence type="ECO:0000313" key="1">
    <source>
        <dbReference type="EMBL" id="KAF0561666.1"/>
    </source>
</evidence>
<dbReference type="AlphaFoldDB" id="A0A8H4B5G7"/>